<dbReference type="AlphaFoldDB" id="A0A832RYQ9"/>
<reference evidence="3" key="1">
    <citation type="journal article" date="2020" name="bioRxiv">
        <title>A rank-normalized archaeal taxonomy based on genome phylogeny resolves widespread incomplete and uneven classifications.</title>
        <authorList>
            <person name="Rinke C."/>
            <person name="Chuvochina M."/>
            <person name="Mussig A.J."/>
            <person name="Chaumeil P.-A."/>
            <person name="Waite D.W."/>
            <person name="Whitman W.B."/>
            <person name="Parks D.H."/>
            <person name="Hugenholtz P."/>
        </authorList>
    </citation>
    <scope>NUCLEOTIDE SEQUENCE</scope>
    <source>
        <strain evidence="3">UBA12518</strain>
    </source>
</reference>
<dbReference type="InterPro" id="IPR005369">
    <property type="entry name" value="UPF0179"/>
</dbReference>
<evidence type="ECO:0000313" key="4">
    <source>
        <dbReference type="Proteomes" id="UP000600363"/>
    </source>
</evidence>
<accession>A0A832RYQ9</accession>
<comment type="caution">
    <text evidence="3">The sequence shown here is derived from an EMBL/GenBank/DDBJ whole genome shotgun (WGS) entry which is preliminary data.</text>
</comment>
<evidence type="ECO:0000256" key="2">
    <source>
        <dbReference type="HAMAP-Rule" id="MF_00498"/>
    </source>
</evidence>
<dbReference type="PANTHER" id="PTHR40699">
    <property type="entry name" value="UPF0179 PROTEIN MJ1627"/>
    <property type="match status" value="1"/>
</dbReference>
<organism evidence="3 4">
    <name type="scientific">Methermicoccus shengliensis</name>
    <dbReference type="NCBI Taxonomy" id="660064"/>
    <lineage>
        <taxon>Archaea</taxon>
        <taxon>Methanobacteriati</taxon>
        <taxon>Methanobacteriota</taxon>
        <taxon>Stenosarchaea group</taxon>
        <taxon>Methanomicrobia</taxon>
        <taxon>Methanosarcinales</taxon>
        <taxon>Methermicoccaceae</taxon>
        <taxon>Methermicoccus</taxon>
    </lineage>
</organism>
<comment type="similarity">
    <text evidence="1 2">Belongs to the UPF0179 family.</text>
</comment>
<protein>
    <recommendedName>
        <fullName evidence="2">UPF0179 protein HA299_04180</fullName>
    </recommendedName>
</protein>
<sequence>MEEELDTIITLIGNEVAFEGYEFIFKGEATECKSCRLRNACLNLHEGSRYRLVALRDAPVHECPLHEGGVRAVEVVEAPFLVAIESRKAFRGSKVVYTPMRCGEEECPMYELCHPTGLEEGDKCTITRVVGNPPEGCPKGFSLKLVELER</sequence>
<dbReference type="Pfam" id="PF03684">
    <property type="entry name" value="UPF0179"/>
    <property type="match status" value="1"/>
</dbReference>
<proteinExistence type="inferred from homology"/>
<dbReference type="Proteomes" id="UP000600363">
    <property type="component" value="Unassembled WGS sequence"/>
</dbReference>
<dbReference type="HAMAP" id="MF_00498">
    <property type="entry name" value="UPF0179"/>
    <property type="match status" value="1"/>
</dbReference>
<dbReference type="PIRSF" id="PIRSF006595">
    <property type="entry name" value="UCP006595"/>
    <property type="match status" value="1"/>
</dbReference>
<dbReference type="EMBL" id="DUIH01000013">
    <property type="protein sequence ID" value="HIH69801.1"/>
    <property type="molecule type" value="Genomic_DNA"/>
</dbReference>
<name>A0A832RYQ9_9EURY</name>
<gene>
    <name evidence="3" type="ORF">HA299_04180</name>
</gene>
<evidence type="ECO:0000313" key="3">
    <source>
        <dbReference type="EMBL" id="HIH69801.1"/>
    </source>
</evidence>
<dbReference type="PANTHER" id="PTHR40699:SF1">
    <property type="entry name" value="UPF0179 PROTEIN MJ1627"/>
    <property type="match status" value="1"/>
</dbReference>
<evidence type="ECO:0000256" key="1">
    <source>
        <dbReference type="ARBA" id="ARBA00010824"/>
    </source>
</evidence>